<dbReference type="InterPro" id="IPR026044">
    <property type="entry name" value="MltA"/>
</dbReference>
<dbReference type="PANTHER" id="PTHR30124">
    <property type="entry name" value="MEMBRANE-BOUND LYTIC MUREIN TRANSGLYCOSYLASE A"/>
    <property type="match status" value="1"/>
</dbReference>
<dbReference type="EMBL" id="JBHSNB010000004">
    <property type="protein sequence ID" value="MFC5586701.1"/>
    <property type="molecule type" value="Genomic_DNA"/>
</dbReference>
<evidence type="ECO:0000259" key="6">
    <source>
        <dbReference type="SMART" id="SM00925"/>
    </source>
</evidence>
<evidence type="ECO:0000256" key="5">
    <source>
        <dbReference type="ARBA" id="ARBA00030918"/>
    </source>
</evidence>
<dbReference type="SMART" id="SM00925">
    <property type="entry name" value="MltA"/>
    <property type="match status" value="1"/>
</dbReference>
<dbReference type="EC" id="4.2.2.n1" evidence="2"/>
<evidence type="ECO:0000256" key="2">
    <source>
        <dbReference type="ARBA" id="ARBA00012587"/>
    </source>
</evidence>
<comment type="caution">
    <text evidence="7">The sequence shown here is derived from an EMBL/GenBank/DDBJ whole genome shotgun (WGS) entry which is preliminary data.</text>
</comment>
<evidence type="ECO:0000313" key="7">
    <source>
        <dbReference type="EMBL" id="MFC5586701.1"/>
    </source>
</evidence>
<evidence type="ECO:0000256" key="4">
    <source>
        <dbReference type="ARBA" id="ARBA00023316"/>
    </source>
</evidence>
<name>A0ABW0TDG8_9HYPH</name>
<keyword evidence="3" id="KW-0456">Lyase</keyword>
<gene>
    <name evidence="7" type="ORF">ACFPOD_16425</name>
</gene>
<comment type="catalytic activity">
    <reaction evidence="1">
        <text>Exolytic cleavage of the (1-&gt;4)-beta-glycosidic linkage between N-acetylmuramic acid (MurNAc) and N-acetylglucosamine (GlcNAc) residues in peptidoglycan, from either the reducing or the non-reducing ends of the peptidoglycan chains, with concomitant formation of a 1,6-anhydrobond in the MurNAc residue.</text>
        <dbReference type="EC" id="4.2.2.n1"/>
    </reaction>
</comment>
<dbReference type="Gene3D" id="2.40.240.50">
    <property type="entry name" value="Barwin-like endoglucanases"/>
    <property type="match status" value="1"/>
</dbReference>
<dbReference type="PIRSF" id="PIRSF019422">
    <property type="entry name" value="MltA"/>
    <property type="match status" value="1"/>
</dbReference>
<dbReference type="RefSeq" id="WP_223022211.1">
    <property type="nucleotide sequence ID" value="NZ_CP078143.1"/>
</dbReference>
<dbReference type="InterPro" id="IPR036908">
    <property type="entry name" value="RlpA-like_sf"/>
</dbReference>
<keyword evidence="4" id="KW-0961">Cell wall biogenesis/degradation</keyword>
<evidence type="ECO:0000256" key="3">
    <source>
        <dbReference type="ARBA" id="ARBA00023239"/>
    </source>
</evidence>
<dbReference type="PANTHER" id="PTHR30124:SF0">
    <property type="entry name" value="MEMBRANE-BOUND LYTIC MUREIN TRANSGLYCOSYLASE A"/>
    <property type="match status" value="1"/>
</dbReference>
<dbReference type="Pfam" id="PF06725">
    <property type="entry name" value="3D"/>
    <property type="match status" value="1"/>
</dbReference>
<organism evidence="7 8">
    <name type="scientific">Nitratireductor kimnyeongensis</name>
    <dbReference type="NCBI Taxonomy" id="430679"/>
    <lineage>
        <taxon>Bacteria</taxon>
        <taxon>Pseudomonadati</taxon>
        <taxon>Pseudomonadota</taxon>
        <taxon>Alphaproteobacteria</taxon>
        <taxon>Hyphomicrobiales</taxon>
        <taxon>Phyllobacteriaceae</taxon>
        <taxon>Nitratireductor</taxon>
    </lineage>
</organism>
<dbReference type="CDD" id="cd14668">
    <property type="entry name" value="mlta_B"/>
    <property type="match status" value="1"/>
</dbReference>
<dbReference type="CDD" id="cd14485">
    <property type="entry name" value="mltA_like_LT_A"/>
    <property type="match status" value="1"/>
</dbReference>
<proteinExistence type="predicted"/>
<dbReference type="InterPro" id="IPR005300">
    <property type="entry name" value="MltA_B"/>
</dbReference>
<sequence length="377" mass="41131">MSGEAPCAAAPFAALSPGFEPCSFQDVPGWQQDSVLDAFHAFARSAARVESKPYRSGSLGVVLSAFESAHAAARVLPSADERAARAFFEDHFIPCRIRSEDGGPGFVTGYYEPEVEASSVKTDRFHVPLYRRPDDLVDVDDSNRPNDLDPYFAFARETDSGLVAYHDRSAIDRGALGDRGLELVWLDNRVDAYFIHVQGAARLRLQDGTPMRVTYAAKSGHHFTGAGKVLIERGELSPESVTMQSIRAWFSENPDRIDEILWRNRSFIFFRETEIGDEKLGPVAAAKVQLAPGRSIAVDRLLHTFGTPFFIDAPDLRAGNDEPFRRLMIAQDAGSAITGQARADLFIGSGAAAGEIAGGIRHKADFYALVPRALLGG</sequence>
<dbReference type="Gene3D" id="2.40.40.10">
    <property type="entry name" value="RlpA-like domain"/>
    <property type="match status" value="1"/>
</dbReference>
<dbReference type="Pfam" id="PF03562">
    <property type="entry name" value="MltA"/>
    <property type="match status" value="1"/>
</dbReference>
<dbReference type="SUPFAM" id="SSF50685">
    <property type="entry name" value="Barwin-like endoglucanases"/>
    <property type="match status" value="1"/>
</dbReference>
<evidence type="ECO:0000313" key="8">
    <source>
        <dbReference type="Proteomes" id="UP001596107"/>
    </source>
</evidence>
<evidence type="ECO:0000256" key="1">
    <source>
        <dbReference type="ARBA" id="ARBA00001420"/>
    </source>
</evidence>
<keyword evidence="8" id="KW-1185">Reference proteome</keyword>
<feature type="domain" description="Lytic transglycosylase MltA" evidence="6">
    <location>
        <begin position="114"/>
        <end position="271"/>
    </location>
</feature>
<accession>A0ABW0TDG8</accession>
<reference evidence="8" key="1">
    <citation type="journal article" date="2019" name="Int. J. Syst. Evol. Microbiol.">
        <title>The Global Catalogue of Microorganisms (GCM) 10K type strain sequencing project: providing services to taxonomists for standard genome sequencing and annotation.</title>
        <authorList>
            <consortium name="The Broad Institute Genomics Platform"/>
            <consortium name="The Broad Institute Genome Sequencing Center for Infectious Disease"/>
            <person name="Wu L."/>
            <person name="Ma J."/>
        </authorList>
    </citation>
    <scope>NUCLEOTIDE SEQUENCE [LARGE SCALE GENOMIC DNA]</scope>
    <source>
        <strain evidence="8">JCM 3366</strain>
    </source>
</reference>
<dbReference type="InterPro" id="IPR010611">
    <property type="entry name" value="3D_dom"/>
</dbReference>
<dbReference type="Proteomes" id="UP001596107">
    <property type="component" value="Unassembled WGS sequence"/>
</dbReference>
<protein>
    <recommendedName>
        <fullName evidence="2">peptidoglycan lytic exotransglycosylase</fullName>
        <ecNumber evidence="2">4.2.2.n1</ecNumber>
    </recommendedName>
    <alternativeName>
        <fullName evidence="5">Murein hydrolase A</fullName>
    </alternativeName>
</protein>